<dbReference type="KEGG" id="cep:Cri9333_3870"/>
<dbReference type="InterPro" id="IPR025110">
    <property type="entry name" value="AMP-bd_C"/>
</dbReference>
<evidence type="ECO:0000256" key="2">
    <source>
        <dbReference type="ARBA" id="ARBA00022598"/>
    </source>
</evidence>
<dbReference type="STRING" id="1173022.Cri9333_3870"/>
<dbReference type="InterPro" id="IPR042099">
    <property type="entry name" value="ANL_N_sf"/>
</dbReference>
<proteinExistence type="inferred from homology"/>
<dbReference type="HOGENOM" id="CLU_000022_59_3_3"/>
<evidence type="ECO:0000313" key="6">
    <source>
        <dbReference type="Proteomes" id="UP000010472"/>
    </source>
</evidence>
<dbReference type="NCBIfam" id="NF005662">
    <property type="entry name" value="PRK07445.1-4"/>
    <property type="match status" value="1"/>
</dbReference>
<evidence type="ECO:0000259" key="4">
    <source>
        <dbReference type="Pfam" id="PF13193"/>
    </source>
</evidence>
<dbReference type="PROSITE" id="PS00455">
    <property type="entry name" value="AMP_BINDING"/>
    <property type="match status" value="1"/>
</dbReference>
<dbReference type="GO" id="GO:0008756">
    <property type="term" value="F:o-succinylbenzoate-CoA ligase activity"/>
    <property type="evidence" value="ECO:0007669"/>
    <property type="project" value="UniProtKB-EC"/>
</dbReference>
<dbReference type="PATRIC" id="fig|1173022.3.peg.4170"/>
<protein>
    <submittedName>
        <fullName evidence="5">O-succinylbenzoate--CoA ligase</fullName>
        <ecNumber evidence="5">6.2.1.26</ecNumber>
    </submittedName>
</protein>
<comment type="similarity">
    <text evidence="1">Belongs to the ATP-dependent AMP-binding enzyme family.</text>
</comment>
<dbReference type="Gene3D" id="3.40.50.12780">
    <property type="entry name" value="N-terminal domain of ligase-like"/>
    <property type="match status" value="1"/>
</dbReference>
<dbReference type="EC" id="6.2.1.26" evidence="5"/>
<dbReference type="Pfam" id="PF00501">
    <property type="entry name" value="AMP-binding"/>
    <property type="match status" value="1"/>
</dbReference>
<dbReference type="Proteomes" id="UP000010472">
    <property type="component" value="Chromosome"/>
</dbReference>
<dbReference type="Gene3D" id="3.30.300.30">
    <property type="match status" value="1"/>
</dbReference>
<evidence type="ECO:0000256" key="1">
    <source>
        <dbReference type="ARBA" id="ARBA00006432"/>
    </source>
</evidence>
<dbReference type="OrthoDB" id="9765680at2"/>
<dbReference type="GO" id="GO:0031956">
    <property type="term" value="F:medium-chain fatty acid-CoA ligase activity"/>
    <property type="evidence" value="ECO:0007669"/>
    <property type="project" value="TreeGrafter"/>
</dbReference>
<keyword evidence="6" id="KW-1185">Reference proteome</keyword>
<dbReference type="eggNOG" id="COG0318">
    <property type="taxonomic scope" value="Bacteria"/>
</dbReference>
<organism evidence="5 6">
    <name type="scientific">Crinalium epipsammum PCC 9333</name>
    <dbReference type="NCBI Taxonomy" id="1173022"/>
    <lineage>
        <taxon>Bacteria</taxon>
        <taxon>Bacillati</taxon>
        <taxon>Cyanobacteriota</taxon>
        <taxon>Cyanophyceae</taxon>
        <taxon>Gomontiellales</taxon>
        <taxon>Gomontiellaceae</taxon>
        <taxon>Crinalium</taxon>
    </lineage>
</organism>
<evidence type="ECO:0000313" key="5">
    <source>
        <dbReference type="EMBL" id="AFZ14679.1"/>
    </source>
</evidence>
<sequence>MAKPLTYLQKRLGDDWLIGYDCQQLITLAEELLTQLLQRGTSPKILLAEKDPIKFIAGFIAATTANYPVFLCNPNWVKAEWEQVFNLVQPDIIWGELNFTFPHTHTPKPVLNTSHSGLIMIPTGGSSGEIKFAIHTWQTLMASVQGFTKYFAIDKVNSFCVLPLYHVSGLMQFMRSLTTNGQLVILPFKTLETSLTPFLVDGEGQGVGFSNYSPSPIIDLINNINTAEFFLSLVPTQLQRLLNHSSTWLSNFHTILLGGAPAWLEILEAARFHRIRLAPTYGMTETASQIATLKPEAFINGINNCGHILPHAQIKICNEQGEILSNNQIGIITIQSQSLALGYYPNLFTNKQNFTVDDLGFIDDNGYLNIIGRNSNKIITGGENVFPTEVEAAILATKLVTDVGVLGLPDKHWGQVVAAVYVPINLEVSNDILKNVITNKISKFKQPKYWIAVDKLPRNQQGKVNREQLEKIAITWQLHHSNDAAIA</sequence>
<dbReference type="Pfam" id="PF13193">
    <property type="entry name" value="AMP-binding_C"/>
    <property type="match status" value="1"/>
</dbReference>
<dbReference type="InterPro" id="IPR045851">
    <property type="entry name" value="AMP-bd_C_sf"/>
</dbReference>
<dbReference type="GO" id="GO:0006631">
    <property type="term" value="P:fatty acid metabolic process"/>
    <property type="evidence" value="ECO:0007669"/>
    <property type="project" value="TreeGrafter"/>
</dbReference>
<accession>K9W4F6</accession>
<feature type="domain" description="AMP-dependent synthetase/ligase" evidence="3">
    <location>
        <begin position="107"/>
        <end position="344"/>
    </location>
</feature>
<dbReference type="InterPro" id="IPR020845">
    <property type="entry name" value="AMP-binding_CS"/>
</dbReference>
<dbReference type="PANTHER" id="PTHR43201:SF5">
    <property type="entry name" value="MEDIUM-CHAIN ACYL-COA LIGASE ACSF2, MITOCHONDRIAL"/>
    <property type="match status" value="1"/>
</dbReference>
<keyword evidence="2 5" id="KW-0436">Ligase</keyword>
<dbReference type="RefSeq" id="WP_015204779.1">
    <property type="nucleotide sequence ID" value="NC_019753.1"/>
</dbReference>
<gene>
    <name evidence="5" type="ORF">Cri9333_3870</name>
</gene>
<dbReference type="PANTHER" id="PTHR43201">
    <property type="entry name" value="ACYL-COA SYNTHETASE"/>
    <property type="match status" value="1"/>
</dbReference>
<reference evidence="5 6" key="1">
    <citation type="submission" date="2012-06" db="EMBL/GenBank/DDBJ databases">
        <title>Finished chromosome of genome of Crinalium epipsammum PCC 9333.</title>
        <authorList>
            <consortium name="US DOE Joint Genome Institute"/>
            <person name="Gugger M."/>
            <person name="Coursin T."/>
            <person name="Rippka R."/>
            <person name="Tandeau De Marsac N."/>
            <person name="Huntemann M."/>
            <person name="Wei C.-L."/>
            <person name="Han J."/>
            <person name="Detter J.C."/>
            <person name="Han C."/>
            <person name="Tapia R."/>
            <person name="Davenport K."/>
            <person name="Daligault H."/>
            <person name="Erkkila T."/>
            <person name="Gu W."/>
            <person name="Munk A.C.C."/>
            <person name="Teshima H."/>
            <person name="Xu Y."/>
            <person name="Chain P."/>
            <person name="Chen A."/>
            <person name="Krypides N."/>
            <person name="Mavromatis K."/>
            <person name="Markowitz V."/>
            <person name="Szeto E."/>
            <person name="Ivanova N."/>
            <person name="Mikhailova N."/>
            <person name="Ovchinnikova G."/>
            <person name="Pagani I."/>
            <person name="Pati A."/>
            <person name="Goodwin L."/>
            <person name="Peters L."/>
            <person name="Pitluck S."/>
            <person name="Woyke T."/>
            <person name="Kerfeld C."/>
        </authorList>
    </citation>
    <scope>NUCLEOTIDE SEQUENCE [LARGE SCALE GENOMIC DNA]</scope>
    <source>
        <strain evidence="5 6">PCC 9333</strain>
    </source>
</reference>
<dbReference type="EMBL" id="CP003620">
    <property type="protein sequence ID" value="AFZ14679.1"/>
    <property type="molecule type" value="Genomic_DNA"/>
</dbReference>
<evidence type="ECO:0000259" key="3">
    <source>
        <dbReference type="Pfam" id="PF00501"/>
    </source>
</evidence>
<name>K9W4F6_9CYAN</name>
<dbReference type="SUPFAM" id="SSF56801">
    <property type="entry name" value="Acetyl-CoA synthetase-like"/>
    <property type="match status" value="1"/>
</dbReference>
<dbReference type="InterPro" id="IPR000873">
    <property type="entry name" value="AMP-dep_synth/lig_dom"/>
</dbReference>
<feature type="domain" description="AMP-binding enzyme C-terminal" evidence="4">
    <location>
        <begin position="389"/>
        <end position="463"/>
    </location>
</feature>
<dbReference type="AlphaFoldDB" id="K9W4F6"/>